<reference evidence="3" key="1">
    <citation type="journal article" date="2019" name="Int. J. Syst. Evol. Microbiol.">
        <title>The Global Catalogue of Microorganisms (GCM) 10K type strain sequencing project: providing services to taxonomists for standard genome sequencing and annotation.</title>
        <authorList>
            <consortium name="The Broad Institute Genomics Platform"/>
            <consortium name="The Broad Institute Genome Sequencing Center for Infectious Disease"/>
            <person name="Wu L."/>
            <person name="Ma J."/>
        </authorList>
    </citation>
    <scope>NUCLEOTIDE SEQUENCE [LARGE SCALE GENOMIC DNA]</scope>
    <source>
        <strain evidence="3">CCUG 59858</strain>
    </source>
</reference>
<evidence type="ECO:0008006" key="4">
    <source>
        <dbReference type="Google" id="ProtNLM"/>
    </source>
</evidence>
<feature type="compositionally biased region" description="Basic and acidic residues" evidence="1">
    <location>
        <begin position="549"/>
        <end position="568"/>
    </location>
</feature>
<keyword evidence="3" id="KW-1185">Reference proteome</keyword>
<comment type="caution">
    <text evidence="2">The sequence shown here is derived from an EMBL/GenBank/DDBJ whole genome shotgun (WGS) entry which is preliminary data.</text>
</comment>
<feature type="region of interest" description="Disordered" evidence="1">
    <location>
        <begin position="526"/>
        <end position="568"/>
    </location>
</feature>
<feature type="region of interest" description="Disordered" evidence="1">
    <location>
        <begin position="130"/>
        <end position="154"/>
    </location>
</feature>
<gene>
    <name evidence="2" type="ORF">ACFORL_03165</name>
</gene>
<dbReference type="EMBL" id="JBHSAB010000002">
    <property type="protein sequence ID" value="MFC3908077.1"/>
    <property type="molecule type" value="Genomic_DNA"/>
</dbReference>
<proteinExistence type="predicted"/>
<dbReference type="RefSeq" id="WP_382341027.1">
    <property type="nucleotide sequence ID" value="NZ_JBHSAB010000002.1"/>
</dbReference>
<feature type="compositionally biased region" description="Basic and acidic residues" evidence="1">
    <location>
        <begin position="130"/>
        <end position="140"/>
    </location>
</feature>
<organism evidence="2 3">
    <name type="scientific">Legionella dresdenensis</name>
    <dbReference type="NCBI Taxonomy" id="450200"/>
    <lineage>
        <taxon>Bacteria</taxon>
        <taxon>Pseudomonadati</taxon>
        <taxon>Pseudomonadota</taxon>
        <taxon>Gammaproteobacteria</taxon>
        <taxon>Legionellales</taxon>
        <taxon>Legionellaceae</taxon>
        <taxon>Legionella</taxon>
    </lineage>
</organism>
<evidence type="ECO:0000313" key="3">
    <source>
        <dbReference type="Proteomes" id="UP001595758"/>
    </source>
</evidence>
<dbReference type="Proteomes" id="UP001595758">
    <property type="component" value="Unassembled WGS sequence"/>
</dbReference>
<protein>
    <recommendedName>
        <fullName evidence="4">Dot/Icm T4SS effector</fullName>
    </recommendedName>
</protein>
<sequence length="568" mass="63631">MPNTLHTDRTSVPVLAATPGDLTNETEVEVKSGLFVSATPPPVEPLLSPNRIDVGGNNPMELSDAPKQEISEMSPALESMPIEGLTNSAENNNVQEKYALLMSGLANMTANLNLGKLNPVKRTLAEKLPEPKPVRSRSDFARAQTGYTKEQKKAHRKQQAEALKKTKLQEKEKKLLDTLLMKVRVDPDTSLQYQNFINKLDEALNQLESKSYNVLGAFSSSAEYYFDSSKESDQNCFEFMQTLLSYPGSDEIIKNSLIKKYLETGKTAEPISPNNISFVNITIGKAEDKYCLVAISSYEKCTEEFKYLIEQTLLRLSISSSGHTFIMLEGDPDRISLIIERSRQQIPGAKSVRHTMRPCSEKFFVHFLVKLFGLVSQELKVEGITNSLFYGYSDEIDYGVKKAPFPDEAQSKITIQNIEEYMSKPFSKGNRRERLLIGNRQVSLELIPCCVNCQANKPSVANILMTAYGFNRFENNPYRDQPTSPLANSIAQFSRPQFSKYLSLEAEDVPLLVAVSAMEAVDNLQPSYSPAFYPKSLATTTTTSHKRQKPEDDSGQKMTESDEKRAKI</sequence>
<evidence type="ECO:0000256" key="1">
    <source>
        <dbReference type="SAM" id="MobiDB-lite"/>
    </source>
</evidence>
<name>A0ABV8CDP5_9GAMM</name>
<accession>A0ABV8CDP5</accession>
<evidence type="ECO:0000313" key="2">
    <source>
        <dbReference type="EMBL" id="MFC3908077.1"/>
    </source>
</evidence>